<proteinExistence type="predicted"/>
<keyword evidence="1" id="KW-0732">Signal</keyword>
<accession>A0A1H9DHL2</accession>
<dbReference type="EMBL" id="FOFS01000004">
    <property type="protein sequence ID" value="SEQ12273.1"/>
    <property type="molecule type" value="Genomic_DNA"/>
</dbReference>
<evidence type="ECO:0000313" key="2">
    <source>
        <dbReference type="EMBL" id="SEQ12273.1"/>
    </source>
</evidence>
<sequence length="92" mass="10275">MRTLLLLSAGLLPLAALAAEPAKAPEMETVIVGDREAAVGLYLLPWKEEAASDIDHPPHQYQLQALDAQQFRQQVEDEQANAAYRRVRLEPR</sequence>
<dbReference type="AlphaFoldDB" id="A0A1H9DHL2"/>
<name>A0A1H9DHL2_9GAMM</name>
<gene>
    <name evidence="2" type="ORF">SAMN04488038_10420</name>
</gene>
<dbReference type="RefSeq" id="WP_093283297.1">
    <property type="nucleotide sequence ID" value="NZ_FOFS01000004.1"/>
</dbReference>
<dbReference type="OrthoDB" id="5741548at2"/>
<keyword evidence="3" id="KW-1185">Reference proteome</keyword>
<feature type="signal peptide" evidence="1">
    <location>
        <begin position="1"/>
        <end position="18"/>
    </location>
</feature>
<dbReference type="STRING" id="489703.SAMN04488038_10420"/>
<dbReference type="Proteomes" id="UP000199233">
    <property type="component" value="Unassembled WGS sequence"/>
</dbReference>
<organism evidence="2 3">
    <name type="scientific">Solimonas aquatica</name>
    <dbReference type="NCBI Taxonomy" id="489703"/>
    <lineage>
        <taxon>Bacteria</taxon>
        <taxon>Pseudomonadati</taxon>
        <taxon>Pseudomonadota</taxon>
        <taxon>Gammaproteobacteria</taxon>
        <taxon>Nevskiales</taxon>
        <taxon>Nevskiaceae</taxon>
        <taxon>Solimonas</taxon>
    </lineage>
</organism>
<evidence type="ECO:0000256" key="1">
    <source>
        <dbReference type="SAM" id="SignalP"/>
    </source>
</evidence>
<reference evidence="2 3" key="1">
    <citation type="submission" date="2016-10" db="EMBL/GenBank/DDBJ databases">
        <authorList>
            <person name="de Groot N.N."/>
        </authorList>
    </citation>
    <scope>NUCLEOTIDE SEQUENCE [LARGE SCALE GENOMIC DNA]</scope>
    <source>
        <strain evidence="2 3">DSM 25927</strain>
    </source>
</reference>
<evidence type="ECO:0000313" key="3">
    <source>
        <dbReference type="Proteomes" id="UP000199233"/>
    </source>
</evidence>
<protein>
    <submittedName>
        <fullName evidence="2">Uncharacterized protein</fullName>
    </submittedName>
</protein>
<feature type="chain" id="PRO_5011474692" evidence="1">
    <location>
        <begin position="19"/>
        <end position="92"/>
    </location>
</feature>